<dbReference type="PANTHER" id="PTHR32071:SF57">
    <property type="entry name" value="C4-DICARBOXYLATE TRANSPORT TRANSCRIPTIONAL REGULATORY PROTEIN DCTD"/>
    <property type="match status" value="1"/>
</dbReference>
<dbReference type="FunFam" id="3.40.50.300:FF:000006">
    <property type="entry name" value="DNA-binding transcriptional regulator NtrC"/>
    <property type="match status" value="1"/>
</dbReference>
<protein>
    <submittedName>
        <fullName evidence="7">PAS domain S-box-containing protein</fullName>
    </submittedName>
</protein>
<dbReference type="PROSITE" id="PS50045">
    <property type="entry name" value="SIGMA54_INTERACT_4"/>
    <property type="match status" value="1"/>
</dbReference>
<keyword evidence="3" id="KW-0805">Transcription regulation</keyword>
<dbReference type="InterPro" id="IPR009057">
    <property type="entry name" value="Homeodomain-like_sf"/>
</dbReference>
<dbReference type="Pfam" id="PF25601">
    <property type="entry name" value="AAA_lid_14"/>
    <property type="match status" value="1"/>
</dbReference>
<evidence type="ECO:0000313" key="7">
    <source>
        <dbReference type="EMBL" id="SHE40001.1"/>
    </source>
</evidence>
<dbReference type="PROSITE" id="PS50112">
    <property type="entry name" value="PAS"/>
    <property type="match status" value="1"/>
</dbReference>
<feature type="domain" description="PAS" evidence="6">
    <location>
        <begin position="3"/>
        <end position="44"/>
    </location>
</feature>
<dbReference type="PROSITE" id="PS00688">
    <property type="entry name" value="SIGMA54_INTERACT_3"/>
    <property type="match status" value="1"/>
</dbReference>
<dbReference type="InterPro" id="IPR002078">
    <property type="entry name" value="Sigma_54_int"/>
</dbReference>
<dbReference type="SMART" id="SM00091">
    <property type="entry name" value="PAS"/>
    <property type="match status" value="1"/>
</dbReference>
<dbReference type="InterPro" id="IPR013767">
    <property type="entry name" value="PAS_fold"/>
</dbReference>
<dbReference type="OrthoDB" id="9803970at2"/>
<dbReference type="Gene3D" id="1.10.10.60">
    <property type="entry name" value="Homeodomain-like"/>
    <property type="match status" value="1"/>
</dbReference>
<gene>
    <name evidence="7" type="ORF">SAMN02745133_00367</name>
</gene>
<dbReference type="Pfam" id="PF00989">
    <property type="entry name" value="PAS"/>
    <property type="match status" value="1"/>
</dbReference>
<accession>A0A1M4T6C8</accession>
<dbReference type="Gene3D" id="3.40.50.300">
    <property type="entry name" value="P-loop containing nucleotide triphosphate hydrolases"/>
    <property type="match status" value="1"/>
</dbReference>
<dbReference type="CDD" id="cd00009">
    <property type="entry name" value="AAA"/>
    <property type="match status" value="1"/>
</dbReference>
<dbReference type="InterPro" id="IPR058031">
    <property type="entry name" value="AAA_lid_NorR"/>
</dbReference>
<dbReference type="Gene3D" id="3.30.450.20">
    <property type="entry name" value="PAS domain"/>
    <property type="match status" value="1"/>
</dbReference>
<dbReference type="Pfam" id="PF00158">
    <property type="entry name" value="Sigma54_activat"/>
    <property type="match status" value="1"/>
</dbReference>
<evidence type="ECO:0000256" key="3">
    <source>
        <dbReference type="ARBA" id="ARBA00023015"/>
    </source>
</evidence>
<evidence type="ECO:0000313" key="8">
    <source>
        <dbReference type="Proteomes" id="UP000184148"/>
    </source>
</evidence>
<feature type="domain" description="Sigma-54 factor interaction" evidence="5">
    <location>
        <begin position="143"/>
        <end position="372"/>
    </location>
</feature>
<dbReference type="Gene3D" id="1.10.8.60">
    <property type="match status" value="1"/>
</dbReference>
<dbReference type="GO" id="GO:0005524">
    <property type="term" value="F:ATP binding"/>
    <property type="evidence" value="ECO:0007669"/>
    <property type="project" value="UniProtKB-KW"/>
</dbReference>
<dbReference type="SMART" id="SM00382">
    <property type="entry name" value="AAA"/>
    <property type="match status" value="1"/>
</dbReference>
<dbReference type="InterPro" id="IPR002197">
    <property type="entry name" value="HTH_Fis"/>
</dbReference>
<dbReference type="InterPro" id="IPR027417">
    <property type="entry name" value="P-loop_NTPase"/>
</dbReference>
<dbReference type="AlphaFoldDB" id="A0A1M4T6C8"/>
<dbReference type="InterPro" id="IPR035965">
    <property type="entry name" value="PAS-like_dom_sf"/>
</dbReference>
<dbReference type="NCBIfam" id="TIGR00229">
    <property type="entry name" value="sensory_box"/>
    <property type="match status" value="1"/>
</dbReference>
<dbReference type="SUPFAM" id="SSF55785">
    <property type="entry name" value="PYP-like sensor domain (PAS domain)"/>
    <property type="match status" value="1"/>
</dbReference>
<dbReference type="InterPro" id="IPR000014">
    <property type="entry name" value="PAS"/>
</dbReference>
<evidence type="ECO:0000259" key="6">
    <source>
        <dbReference type="PROSITE" id="PS50112"/>
    </source>
</evidence>
<dbReference type="GO" id="GO:0043565">
    <property type="term" value="F:sequence-specific DNA binding"/>
    <property type="evidence" value="ECO:0007669"/>
    <property type="project" value="InterPro"/>
</dbReference>
<dbReference type="CDD" id="cd00130">
    <property type="entry name" value="PAS"/>
    <property type="match status" value="1"/>
</dbReference>
<organism evidence="7 8">
    <name type="scientific">Desulforamulus putei DSM 12395</name>
    <dbReference type="NCBI Taxonomy" id="1121429"/>
    <lineage>
        <taxon>Bacteria</taxon>
        <taxon>Bacillati</taxon>
        <taxon>Bacillota</taxon>
        <taxon>Clostridia</taxon>
        <taxon>Eubacteriales</taxon>
        <taxon>Peptococcaceae</taxon>
        <taxon>Desulforamulus</taxon>
    </lineage>
</organism>
<evidence type="ECO:0000259" key="5">
    <source>
        <dbReference type="PROSITE" id="PS50045"/>
    </source>
</evidence>
<keyword evidence="4" id="KW-0804">Transcription</keyword>
<dbReference type="SUPFAM" id="SSF46689">
    <property type="entry name" value="Homeodomain-like"/>
    <property type="match status" value="1"/>
</dbReference>
<keyword evidence="8" id="KW-1185">Reference proteome</keyword>
<dbReference type="Proteomes" id="UP000184148">
    <property type="component" value="Unassembled WGS sequence"/>
</dbReference>
<evidence type="ECO:0000256" key="4">
    <source>
        <dbReference type="ARBA" id="ARBA00023163"/>
    </source>
</evidence>
<dbReference type="Pfam" id="PF02954">
    <property type="entry name" value="HTH_8"/>
    <property type="match status" value="1"/>
</dbReference>
<dbReference type="GO" id="GO:0006355">
    <property type="term" value="P:regulation of DNA-templated transcription"/>
    <property type="evidence" value="ECO:0007669"/>
    <property type="project" value="InterPro"/>
</dbReference>
<keyword evidence="2" id="KW-0067">ATP-binding</keyword>
<evidence type="ECO:0000256" key="2">
    <source>
        <dbReference type="ARBA" id="ARBA00022840"/>
    </source>
</evidence>
<dbReference type="PROSITE" id="PS00675">
    <property type="entry name" value="SIGMA54_INTERACT_1"/>
    <property type="match status" value="1"/>
</dbReference>
<dbReference type="PANTHER" id="PTHR32071">
    <property type="entry name" value="TRANSCRIPTIONAL REGULATORY PROTEIN"/>
    <property type="match status" value="1"/>
</dbReference>
<keyword evidence="1" id="KW-0547">Nucleotide-binding</keyword>
<proteinExistence type="predicted"/>
<name>A0A1M4T6C8_9FIRM</name>
<dbReference type="InterPro" id="IPR025944">
    <property type="entry name" value="Sigma_54_int_dom_CS"/>
</dbReference>
<sequence length="455" mass="50878">MLPIEMISAILDSVQEAIEVTDRDGNIIYVNPAFCRITGLSFEERTRQNIFQASPDGALALALKTGVPVKGYRTRVGGSNAEVISNAVPIIIDHQIVGAVVIFQHITDIIKLIEELKKSTSIIQNLSDKYGQVTKSKYDFEQIIGRSQAIKECIMTGQMAAKSSSTVLLLGESGTGKELFAHAIHHASSRKDGPFIVINCAAIPETLLESELFGHVRGAFTGAIKDKIGKFELANSGTLFLDEIGDMNPLLQAKLLRVLQEREFERIGGTRPVSVDVRVIAATNRNLKQLVREGLFREDLYYRLNVVEINLPPLRERIEDIMDLANYMIVRLNRKLGKKVIGLSREAMTALHHYHWPGNIRELENVLERVMVSLDTDIITYKELAPHLSVNYPEAVNTEADLMPLDKMEQMMIERALKKYGTGVEGKREAARHLNISLATLYNKIKKHNINISNN</sequence>
<dbReference type="InterPro" id="IPR025662">
    <property type="entry name" value="Sigma_54_int_dom_ATP-bd_1"/>
</dbReference>
<dbReference type="STRING" id="1121429.SAMN02745133_00367"/>
<evidence type="ECO:0000256" key="1">
    <source>
        <dbReference type="ARBA" id="ARBA00022741"/>
    </source>
</evidence>
<dbReference type="SUPFAM" id="SSF52540">
    <property type="entry name" value="P-loop containing nucleoside triphosphate hydrolases"/>
    <property type="match status" value="1"/>
</dbReference>
<dbReference type="InterPro" id="IPR003593">
    <property type="entry name" value="AAA+_ATPase"/>
</dbReference>
<dbReference type="RefSeq" id="WP_073234764.1">
    <property type="nucleotide sequence ID" value="NZ_FQUY01000001.1"/>
</dbReference>
<reference evidence="8" key="1">
    <citation type="submission" date="2016-11" db="EMBL/GenBank/DDBJ databases">
        <authorList>
            <person name="Varghese N."/>
            <person name="Submissions S."/>
        </authorList>
    </citation>
    <scope>NUCLEOTIDE SEQUENCE [LARGE SCALE GENOMIC DNA]</scope>
    <source>
        <strain evidence="8">DSM 12395</strain>
    </source>
</reference>
<dbReference type="EMBL" id="FQUY01000001">
    <property type="protein sequence ID" value="SHE40001.1"/>
    <property type="molecule type" value="Genomic_DNA"/>
</dbReference>